<dbReference type="GO" id="GO:0000785">
    <property type="term" value="C:chromatin"/>
    <property type="evidence" value="ECO:0007669"/>
    <property type="project" value="TreeGrafter"/>
</dbReference>
<feature type="region of interest" description="Disordered" evidence="2">
    <location>
        <begin position="843"/>
        <end position="865"/>
    </location>
</feature>
<proteinExistence type="predicted"/>
<dbReference type="AlphaFoldDB" id="A0A4Y9ZBN7"/>
<dbReference type="PANTHER" id="PTHR43941">
    <property type="entry name" value="STRUCTURAL MAINTENANCE OF CHROMOSOMES PROTEIN 2"/>
    <property type="match status" value="1"/>
</dbReference>
<feature type="coiled-coil region" evidence="1">
    <location>
        <begin position="220"/>
        <end position="282"/>
    </location>
</feature>
<evidence type="ECO:0000256" key="1">
    <source>
        <dbReference type="SAM" id="Coils"/>
    </source>
</evidence>
<feature type="coiled-coil region" evidence="1">
    <location>
        <begin position="444"/>
        <end position="471"/>
    </location>
</feature>
<feature type="region of interest" description="Disordered" evidence="2">
    <location>
        <begin position="939"/>
        <end position="974"/>
    </location>
</feature>
<dbReference type="EMBL" id="SEOQ01000046">
    <property type="protein sequence ID" value="TFY71550.1"/>
    <property type="molecule type" value="Genomic_DNA"/>
</dbReference>
<gene>
    <name evidence="3" type="ORF">EVG20_g1436</name>
</gene>
<organism evidence="3 4">
    <name type="scientific">Dentipellis fragilis</name>
    <dbReference type="NCBI Taxonomy" id="205917"/>
    <lineage>
        <taxon>Eukaryota</taxon>
        <taxon>Fungi</taxon>
        <taxon>Dikarya</taxon>
        <taxon>Basidiomycota</taxon>
        <taxon>Agaricomycotina</taxon>
        <taxon>Agaricomycetes</taxon>
        <taxon>Russulales</taxon>
        <taxon>Hericiaceae</taxon>
        <taxon>Dentipellis</taxon>
    </lineage>
</organism>
<dbReference type="OrthoDB" id="2592022at2759"/>
<sequence length="974" mass="105642">MSHPVRIPCVGMSVAELEINDDHPLALELSSLKVAVTRFQREAHASSLKLQRHSLESTYALEKAQALQRENAALREELAALHAHPDTSPHPAELQVPEMTISLRKLSDKLTETEQTLFARTSELANALGDLNKLKQEVAGAYLLSSESRQKEESSKARERELARRVKAAEEDREMMDRVVQQYADLVRTLEGRKSRASGVSHAENGSTNAALEETLKDGKSGLHRLLEEFNAETEKLEQEIGRLHGELAILESKLEAQTRSAEDDRQRMAEAQTELDTHKADDSAATKMVSRYMKFSQSTTDTLQQSIDNLKARNAASTATLNLQIANLQKSLASERRQSGRLRDALDELTEQLARESYGRRREIALRLAVVGREDGLAEALRRWIRRAQETLQRTDHDAAQVQEAFEIIVDDAHQLLGIVDGDDEVVRNRGEKYAGLGSVARILAAEQAVKTLVEELQMETEKRMQLERVLGRAEVSENGDVIHPPIPVPAPKPNGGPVLAPMEPPHVDVGTSPIPPSSPITGNVKVDEGVSPKPPPSPEIQPALTSAEHPNLPEVPQVLAPSAILHQPTPRPAHNPQAVVSLHSSVAASPVSVPTPRVSFPTALAEPPLVVNEQALLDETDEPASSVPQVSPAVASIVTASRPDTPPPAQDPLLAELAKARTRYDTLQRAFRDCHLALRDLTQTIPTLASSPTLSVLQTAVSRLDDFNEDTRVELEIRIADEERIARGYETLLSIPGAIPSEAEAADVTAAVRAFVDGTDSSVARAQTQFSRKLDDLEHDVAAVKRALHELPVAPIDAEQPKANPNASWTSLAAGLFAPSSRPVSPAPTFGSVMTSPRLRRAPSHTQMQVHVRGPSTDAAGRASPSPFAVLDLRISMPEHVLQPPPSPGRLPSPRARTTSGMYMLGLGMRSASFAPRHVGSAGASPMKGRTVSMVSMQRPTVGQRVPEGAAVEAEDGESVRSGQVDAEDDVE</sequence>
<reference evidence="3 4" key="1">
    <citation type="submission" date="2019-02" db="EMBL/GenBank/DDBJ databases">
        <title>Genome sequencing of the rare red list fungi Dentipellis fragilis.</title>
        <authorList>
            <person name="Buettner E."/>
            <person name="Kellner H."/>
        </authorList>
    </citation>
    <scope>NUCLEOTIDE SEQUENCE [LARGE SCALE GENOMIC DNA]</scope>
    <source>
        <strain evidence="3 4">DSM 105465</strain>
    </source>
</reference>
<name>A0A4Y9ZBN7_9AGAM</name>
<dbReference type="GO" id="GO:0000796">
    <property type="term" value="C:condensin complex"/>
    <property type="evidence" value="ECO:0007669"/>
    <property type="project" value="TreeGrafter"/>
</dbReference>
<evidence type="ECO:0000256" key="2">
    <source>
        <dbReference type="SAM" id="MobiDB-lite"/>
    </source>
</evidence>
<dbReference type="STRING" id="205917.A0A4Y9ZBN7"/>
<comment type="caution">
    <text evidence="3">The sequence shown here is derived from an EMBL/GenBank/DDBJ whole genome shotgun (WGS) entry which is preliminary data.</text>
</comment>
<dbReference type="GO" id="GO:0000793">
    <property type="term" value="C:condensed chromosome"/>
    <property type="evidence" value="ECO:0007669"/>
    <property type="project" value="TreeGrafter"/>
</dbReference>
<accession>A0A4Y9ZBN7</accession>
<keyword evidence="1" id="KW-0175">Coiled coil</keyword>
<protein>
    <submittedName>
        <fullName evidence="3">Uncharacterized protein</fullName>
    </submittedName>
</protein>
<evidence type="ECO:0000313" key="3">
    <source>
        <dbReference type="EMBL" id="TFY71550.1"/>
    </source>
</evidence>
<dbReference type="GO" id="GO:0007076">
    <property type="term" value="P:mitotic chromosome condensation"/>
    <property type="evidence" value="ECO:0007669"/>
    <property type="project" value="TreeGrafter"/>
</dbReference>
<dbReference type="PANTHER" id="PTHR43941:SF1">
    <property type="entry name" value="STRUCTURAL MAINTENANCE OF CHROMOSOMES PROTEIN 2"/>
    <property type="match status" value="1"/>
</dbReference>
<dbReference type="Proteomes" id="UP000298327">
    <property type="component" value="Unassembled WGS sequence"/>
</dbReference>
<dbReference type="GO" id="GO:0003682">
    <property type="term" value="F:chromatin binding"/>
    <property type="evidence" value="ECO:0007669"/>
    <property type="project" value="TreeGrafter"/>
</dbReference>
<keyword evidence="4" id="KW-1185">Reference proteome</keyword>
<evidence type="ECO:0000313" key="4">
    <source>
        <dbReference type="Proteomes" id="UP000298327"/>
    </source>
</evidence>